<accession>A0AAF3FHQ4</accession>
<evidence type="ECO:0000313" key="14">
    <source>
        <dbReference type="WBParaSite" id="MBELARI_LOCUS5396"/>
    </source>
</evidence>
<keyword evidence="13" id="KW-1185">Reference proteome</keyword>
<evidence type="ECO:0000256" key="1">
    <source>
        <dbReference type="ARBA" id="ARBA00002791"/>
    </source>
</evidence>
<feature type="region of interest" description="Disordered" evidence="12">
    <location>
        <begin position="551"/>
        <end position="582"/>
    </location>
</feature>
<dbReference type="Proteomes" id="UP000887575">
    <property type="component" value="Unassembled WGS sequence"/>
</dbReference>
<evidence type="ECO:0000256" key="2">
    <source>
        <dbReference type="ARBA" id="ARBA00004115"/>
    </source>
</evidence>
<dbReference type="InterPro" id="IPR007676">
    <property type="entry name" value="Ribophorin_I"/>
</dbReference>
<protein>
    <recommendedName>
        <fullName evidence="5 11">Dolichyl-diphosphooligosaccharide--protein glycosyltransferase subunit 1</fullName>
    </recommendedName>
</protein>
<evidence type="ECO:0000256" key="10">
    <source>
        <dbReference type="ARBA" id="ARBA00023136"/>
    </source>
</evidence>
<comment type="similarity">
    <text evidence="4 11">Belongs to the OST1 family.</text>
</comment>
<evidence type="ECO:0000256" key="11">
    <source>
        <dbReference type="RuleBase" id="RU361143"/>
    </source>
</evidence>
<comment type="subcellular location">
    <subcellularLocation>
        <location evidence="2 11">Endoplasmic reticulum membrane</location>
        <topology evidence="2 11">Single-pass type I membrane protein</topology>
    </subcellularLocation>
</comment>
<dbReference type="GO" id="GO:0018279">
    <property type="term" value="P:protein N-linked glycosylation via asparagine"/>
    <property type="evidence" value="ECO:0007669"/>
    <property type="project" value="TreeGrafter"/>
</dbReference>
<dbReference type="PANTHER" id="PTHR21049">
    <property type="entry name" value="RIBOPHORIN I"/>
    <property type="match status" value="1"/>
</dbReference>
<organism evidence="13 14">
    <name type="scientific">Mesorhabditis belari</name>
    <dbReference type="NCBI Taxonomy" id="2138241"/>
    <lineage>
        <taxon>Eukaryota</taxon>
        <taxon>Metazoa</taxon>
        <taxon>Ecdysozoa</taxon>
        <taxon>Nematoda</taxon>
        <taxon>Chromadorea</taxon>
        <taxon>Rhabditida</taxon>
        <taxon>Rhabditina</taxon>
        <taxon>Rhabditomorpha</taxon>
        <taxon>Rhabditoidea</taxon>
        <taxon>Rhabditidae</taxon>
        <taxon>Mesorhabditinae</taxon>
        <taxon>Mesorhabditis</taxon>
    </lineage>
</organism>
<feature type="chain" id="PRO_5041772325" description="Dolichyl-diphosphooligosaccharide--protein glycosyltransferase subunit 1" evidence="11">
    <location>
        <begin position="17"/>
        <end position="582"/>
    </location>
</feature>
<feature type="transmembrane region" description="Helical" evidence="11">
    <location>
        <begin position="422"/>
        <end position="441"/>
    </location>
</feature>
<dbReference type="GO" id="GO:0008250">
    <property type="term" value="C:oligosaccharyltransferase complex"/>
    <property type="evidence" value="ECO:0007669"/>
    <property type="project" value="UniProtKB-UniRule"/>
</dbReference>
<evidence type="ECO:0000256" key="4">
    <source>
        <dbReference type="ARBA" id="ARBA00008905"/>
    </source>
</evidence>
<feature type="compositionally biased region" description="Basic and acidic residues" evidence="12">
    <location>
        <begin position="554"/>
        <end position="575"/>
    </location>
</feature>
<keyword evidence="9 11" id="KW-1133">Transmembrane helix</keyword>
<proteinExistence type="inferred from homology"/>
<evidence type="ECO:0000256" key="5">
    <source>
        <dbReference type="ARBA" id="ARBA00017611"/>
    </source>
</evidence>
<keyword evidence="8 11" id="KW-0256">Endoplasmic reticulum</keyword>
<comment type="pathway">
    <text evidence="3 11">Protein modification; protein glycosylation.</text>
</comment>
<keyword evidence="7 11" id="KW-0732">Signal</keyword>
<reference evidence="14" key="1">
    <citation type="submission" date="2024-02" db="UniProtKB">
        <authorList>
            <consortium name="WormBaseParasite"/>
        </authorList>
    </citation>
    <scope>IDENTIFICATION</scope>
</reference>
<evidence type="ECO:0000256" key="7">
    <source>
        <dbReference type="ARBA" id="ARBA00022729"/>
    </source>
</evidence>
<dbReference type="PANTHER" id="PTHR21049:SF0">
    <property type="entry name" value="DOLICHYL-DIPHOSPHOOLIGOSACCHARIDE--PROTEIN GLYCOSYLTRANSFERASE SUBUNIT 1"/>
    <property type="match status" value="1"/>
</dbReference>
<evidence type="ECO:0000256" key="3">
    <source>
        <dbReference type="ARBA" id="ARBA00004922"/>
    </source>
</evidence>
<feature type="signal peptide" evidence="11">
    <location>
        <begin position="1"/>
        <end position="16"/>
    </location>
</feature>
<dbReference type="WBParaSite" id="MBELARI_LOCUS5396">
    <property type="protein sequence ID" value="MBELARI_LOCUS5396"/>
    <property type="gene ID" value="MBELARI_LOCUS5396"/>
</dbReference>
<dbReference type="Pfam" id="PF04597">
    <property type="entry name" value="Ribophorin_I"/>
    <property type="match status" value="1"/>
</dbReference>
<comment type="subunit">
    <text evidence="11">Component of the oligosaccharyltransferase (OST) complex.</text>
</comment>
<dbReference type="AlphaFoldDB" id="A0AAF3FHQ4"/>
<sequence length="582" mass="65227">MRVIPLLLLVVTGSLANVKITNLDRTVDLSTQIVKGTSVISYESESTVSDVFFTLAENEAEKLAYITAGENGVKDSKLKVVKDKSPKEGFVNFKIALPKPLQKGSSATIKVEYKVTQVLTALPAKITQLENQFVFYDGSAYAPSAYTVTKQKTVVKIPSGSKLQSHTNVSPSSKDSAGVTYGPFENQEPFAEKFVRVHYENNSPFIVATNVERLIEISHWGNIAVEEKIEIIHRGAKLDGPFSRLDYQMDRRGGKIPALQKFKTVLPAAAKDIYYRDVIGNISTSDVQLRKSSVDVEIRPRFPLFGGWKTTYILGYNLPSSEHLYSKGINYGLKMKLYDHIMDNLVVEKLAVKIVLPETARNVKLATPYSVERRPDESIATYLDTIGRTVIVLQKDNLVDSHIQPFTVYYDFDYHNLLREPFLASAFFFLLFLLIIIYSHLDFTIVSDPAKEARDQAQGNIDEIQRLVDKRLRTYDHVAEAARQYKSSRDESALNGAKAKADNVRAELNDSISRVLASLKGQQDVYEKVLDLSKYDSQLKDAETNYLAAVKRSTTKDGPEDKAHATKISETRVRSESILTSL</sequence>
<evidence type="ECO:0000256" key="12">
    <source>
        <dbReference type="SAM" id="MobiDB-lite"/>
    </source>
</evidence>
<name>A0AAF3FHQ4_9BILA</name>
<evidence type="ECO:0000256" key="6">
    <source>
        <dbReference type="ARBA" id="ARBA00022692"/>
    </source>
</evidence>
<evidence type="ECO:0000256" key="9">
    <source>
        <dbReference type="ARBA" id="ARBA00022989"/>
    </source>
</evidence>
<evidence type="ECO:0000256" key="8">
    <source>
        <dbReference type="ARBA" id="ARBA00022824"/>
    </source>
</evidence>
<evidence type="ECO:0000313" key="13">
    <source>
        <dbReference type="Proteomes" id="UP000887575"/>
    </source>
</evidence>
<keyword evidence="6 11" id="KW-0812">Transmembrane</keyword>
<keyword evidence="10 11" id="KW-0472">Membrane</keyword>
<comment type="function">
    <text evidence="1 11">Subunit of the oligosaccharyl transferase (OST) complex that catalyzes the initial transfer of a defined glycan (Glc(3)Man(9)GlcNAc(2) in eukaryotes) from the lipid carrier dolichol-pyrophosphate to an asparagine residue within an Asn-X-Ser/Thr consensus motif in nascent polypeptide chains, the first step in protein N-glycosylation. N-glycosylation occurs cotranslationally and the complex associates with the Sec61 complex at the channel-forming translocon complex that mediates protein translocation across the endoplasmic reticulum (ER). All subunits are required for a maximal enzyme activity.</text>
</comment>